<dbReference type="Proteomes" id="UP000224460">
    <property type="component" value="Unassembled WGS sequence"/>
</dbReference>
<name>A0AC61DCS6_9FIRM</name>
<sequence>MGQSIMFQGTASNVGKSFLVAAFCRIFKEDGLEVIPFKSQNMALNSYITEEGLEMGRAQVVQAEAAGKVPSVKMNPILLKPHADKQSQVIINGKVYKDMTAVEYHEFKPQLAEMIQKVFEEIQAENDAVVIEGAGSPAEINLRDKDIVNMGLAELVDAPVVLIGDIDRGGVFASIVGTMMLLTEEERKRVKGVLINKFRGDVKILEPGLKMLEELIQIPVLGVIPYSRVDIEDEDSLAGRLNSQKDKSKKALSVEVICLPHMSNFTDFNVLEIQEDVSLRYVTRGQMIGDPDLLILPGTKNTIGDLLYLKESGLGEAIKAYSQKGKLIFGICGGYQLLGKKLYDPKGVEMGISEIDGLGLLDISTYFEEEKVTTQVEGQVKTVVGDLGEGLKDKKVVGYEIHMGVTHFGKEVSPLFEIQKKLGKEVCYEEGAVNKEGTVMGTYLHGVFDEVGFTRGLLNGLRRQKGLTENKEEGISFKDYKEQEYKKLAEVVRKNVDMEAIYKILRGEEI</sequence>
<evidence type="ECO:0000313" key="1">
    <source>
        <dbReference type="EMBL" id="PHV70996.1"/>
    </source>
</evidence>
<reference evidence="1" key="1">
    <citation type="submission" date="2017-10" db="EMBL/GenBank/DDBJ databases">
        <title>Genome sequence of cellulolytic Lachnospiraceae bacterium XHS1971 isolated from hotspring sediment.</title>
        <authorList>
            <person name="Vasudevan G."/>
            <person name="Joshi A.J."/>
            <person name="Hivarkar S."/>
            <person name="Lanjekar V.B."/>
            <person name="Dhakephalkar P.K."/>
            <person name="Dagar S."/>
        </authorList>
    </citation>
    <scope>NUCLEOTIDE SEQUENCE</scope>
    <source>
        <strain evidence="1">XHS1971</strain>
    </source>
</reference>
<organism evidence="1 2">
    <name type="scientific">Sporanaerobium hydrogeniformans</name>
    <dbReference type="NCBI Taxonomy" id="3072179"/>
    <lineage>
        <taxon>Bacteria</taxon>
        <taxon>Bacillati</taxon>
        <taxon>Bacillota</taxon>
        <taxon>Clostridia</taxon>
        <taxon>Lachnospirales</taxon>
        <taxon>Lachnospiraceae</taxon>
        <taxon>Sporanaerobium</taxon>
    </lineage>
</organism>
<keyword evidence="2" id="KW-1185">Reference proteome</keyword>
<gene>
    <name evidence="1" type="ORF">CS063_08250</name>
</gene>
<proteinExistence type="predicted"/>
<dbReference type="EMBL" id="PEDL01000006">
    <property type="protein sequence ID" value="PHV70996.1"/>
    <property type="molecule type" value="Genomic_DNA"/>
</dbReference>
<accession>A0AC61DCS6</accession>
<evidence type="ECO:0000313" key="2">
    <source>
        <dbReference type="Proteomes" id="UP000224460"/>
    </source>
</evidence>
<comment type="caution">
    <text evidence="1">The sequence shown here is derived from an EMBL/GenBank/DDBJ whole genome shotgun (WGS) entry which is preliminary data.</text>
</comment>
<protein>
    <submittedName>
        <fullName evidence="1">Cobyric acid synthase CobQ</fullName>
    </submittedName>
</protein>